<dbReference type="Proteomes" id="UP001210678">
    <property type="component" value="Unassembled WGS sequence"/>
</dbReference>
<keyword evidence="3" id="KW-0804">Transcription</keyword>
<dbReference type="InterPro" id="IPR001387">
    <property type="entry name" value="Cro/C1-type_HTH"/>
</dbReference>
<dbReference type="PROSITE" id="PS50943">
    <property type="entry name" value="HTH_CROC1"/>
    <property type="match status" value="1"/>
</dbReference>
<reference evidence="5 6" key="1">
    <citation type="submission" date="2023-01" db="EMBL/GenBank/DDBJ databases">
        <title>Vibrio sp. KJ40-1 sp.nov, isolated from marine algae.</title>
        <authorList>
            <person name="Butt M."/>
            <person name="Kim J.M.J."/>
            <person name="Jeon C.O.C."/>
        </authorList>
    </citation>
    <scope>NUCLEOTIDE SEQUENCE [LARGE SCALE GENOMIC DNA]</scope>
    <source>
        <strain evidence="5 6">KJ40-1</strain>
    </source>
</reference>
<dbReference type="SUPFAM" id="SSF47413">
    <property type="entry name" value="lambda repressor-like DNA-binding domains"/>
    <property type="match status" value="1"/>
</dbReference>
<comment type="caution">
    <text evidence="5">The sequence shown here is derived from an EMBL/GenBank/DDBJ whole genome shotgun (WGS) entry which is preliminary data.</text>
</comment>
<evidence type="ECO:0000256" key="1">
    <source>
        <dbReference type="ARBA" id="ARBA00023015"/>
    </source>
</evidence>
<keyword evidence="2" id="KW-0238">DNA-binding</keyword>
<dbReference type="SMART" id="SM00530">
    <property type="entry name" value="HTH_XRE"/>
    <property type="match status" value="1"/>
</dbReference>
<evidence type="ECO:0000313" key="6">
    <source>
        <dbReference type="Proteomes" id="UP001210678"/>
    </source>
</evidence>
<dbReference type="InterPro" id="IPR050807">
    <property type="entry name" value="TransReg_Diox_bact_type"/>
</dbReference>
<name>A0ABT4YWK5_9VIBR</name>
<evidence type="ECO:0000313" key="5">
    <source>
        <dbReference type="EMBL" id="MDB1125760.1"/>
    </source>
</evidence>
<feature type="domain" description="HTH cro/C1-type" evidence="4">
    <location>
        <begin position="11"/>
        <end position="65"/>
    </location>
</feature>
<dbReference type="Gene3D" id="1.10.260.40">
    <property type="entry name" value="lambda repressor-like DNA-binding domains"/>
    <property type="match status" value="1"/>
</dbReference>
<proteinExistence type="predicted"/>
<dbReference type="Pfam" id="PF01381">
    <property type="entry name" value="HTH_3"/>
    <property type="match status" value="1"/>
</dbReference>
<dbReference type="PANTHER" id="PTHR46797:SF23">
    <property type="entry name" value="HTH-TYPE TRANSCRIPTIONAL REGULATOR SUTR"/>
    <property type="match status" value="1"/>
</dbReference>
<organism evidence="5 6">
    <name type="scientific">Vibrio algarum</name>
    <dbReference type="NCBI Taxonomy" id="3020714"/>
    <lineage>
        <taxon>Bacteria</taxon>
        <taxon>Pseudomonadati</taxon>
        <taxon>Pseudomonadota</taxon>
        <taxon>Gammaproteobacteria</taxon>
        <taxon>Vibrionales</taxon>
        <taxon>Vibrionaceae</taxon>
        <taxon>Vibrio</taxon>
    </lineage>
</organism>
<dbReference type="InterPro" id="IPR010982">
    <property type="entry name" value="Lambda_DNA-bd_dom_sf"/>
</dbReference>
<accession>A0ABT4YWK5</accession>
<evidence type="ECO:0000256" key="2">
    <source>
        <dbReference type="ARBA" id="ARBA00023125"/>
    </source>
</evidence>
<dbReference type="CDD" id="cd00093">
    <property type="entry name" value="HTH_XRE"/>
    <property type="match status" value="1"/>
</dbReference>
<keyword evidence="1" id="KW-0805">Transcription regulation</keyword>
<dbReference type="PANTHER" id="PTHR46797">
    <property type="entry name" value="HTH-TYPE TRANSCRIPTIONAL REGULATOR"/>
    <property type="match status" value="1"/>
</dbReference>
<dbReference type="RefSeq" id="WP_272139758.1">
    <property type="nucleotide sequence ID" value="NZ_JAQLOI010000003.1"/>
</dbReference>
<keyword evidence="6" id="KW-1185">Reference proteome</keyword>
<evidence type="ECO:0000259" key="4">
    <source>
        <dbReference type="PROSITE" id="PS50943"/>
    </source>
</evidence>
<dbReference type="EMBL" id="JAQLOI010000003">
    <property type="protein sequence ID" value="MDB1125760.1"/>
    <property type="molecule type" value="Genomic_DNA"/>
</dbReference>
<sequence length="139" mass="15581">MSDFSALGEKLKSTRNKMGLSLNEVSSMTGVSKTMLSQIERSESMPTISTVWKIANGLKIKLETLLDNSNKLYDVKNIDDMIPIKDDDEKMIIFSIFPFSPTSGFEVFTGYSNRGATIQNPTTRTVVQNNYLFPKVNLN</sequence>
<protein>
    <submittedName>
        <fullName evidence="5">Helix-turn-helix transcriptional regulator</fullName>
    </submittedName>
</protein>
<evidence type="ECO:0000256" key="3">
    <source>
        <dbReference type="ARBA" id="ARBA00023163"/>
    </source>
</evidence>
<gene>
    <name evidence="5" type="ORF">PGX00_19690</name>
</gene>